<dbReference type="AlphaFoldDB" id="S4N3V8"/>
<protein>
    <submittedName>
        <fullName evidence="1">Uncharacterized protein</fullName>
    </submittedName>
</protein>
<proteinExistence type="predicted"/>
<organism evidence="1 2">
    <name type="scientific">Streptomyces afghaniensis 772</name>
    <dbReference type="NCBI Taxonomy" id="1283301"/>
    <lineage>
        <taxon>Bacteria</taxon>
        <taxon>Bacillati</taxon>
        <taxon>Actinomycetota</taxon>
        <taxon>Actinomycetes</taxon>
        <taxon>Kitasatosporales</taxon>
        <taxon>Streptomycetaceae</taxon>
        <taxon>Streptomyces</taxon>
    </lineage>
</organism>
<evidence type="ECO:0000313" key="1">
    <source>
        <dbReference type="EMBL" id="EPJ42542.1"/>
    </source>
</evidence>
<evidence type="ECO:0000313" key="2">
    <source>
        <dbReference type="Proteomes" id="UP000015001"/>
    </source>
</evidence>
<dbReference type="Proteomes" id="UP000015001">
    <property type="component" value="Unassembled WGS sequence"/>
</dbReference>
<dbReference type="EMBL" id="AOPY01001227">
    <property type="protein sequence ID" value="EPJ42542.1"/>
    <property type="molecule type" value="Genomic_DNA"/>
</dbReference>
<dbReference type="PATRIC" id="fig|1283301.3.peg.387"/>
<name>S4N3V8_9ACTN</name>
<keyword evidence="2" id="KW-1185">Reference proteome</keyword>
<comment type="caution">
    <text evidence="1">The sequence shown here is derived from an EMBL/GenBank/DDBJ whole genome shotgun (WGS) entry which is preliminary data.</text>
</comment>
<accession>S4N3V8</accession>
<dbReference type="HOGENOM" id="CLU_3104118_0_0_11"/>
<sequence length="51" mass="5323">MSGRTIVYVAQTMTNPGVAGAARGVREAARVIGWNVRVIDGQGTPAASRRP</sequence>
<reference evidence="1 2" key="1">
    <citation type="submission" date="2013-02" db="EMBL/GenBank/DDBJ databases">
        <title>Draft Genome Sequence of Streptomyces afghaniensis, Which Produces Compounds of the Julimycin B-Complex.</title>
        <authorList>
            <person name="Gruening B.A."/>
            <person name="Praeg A."/>
            <person name="Erxleben A."/>
            <person name="Guenther S."/>
            <person name="Fiedler H.-P."/>
            <person name="Goodfellow M."/>
            <person name="Mueller M."/>
        </authorList>
    </citation>
    <scope>NUCLEOTIDE SEQUENCE [LARGE SCALE GENOMIC DNA]</scope>
    <source>
        <strain evidence="1 2">772</strain>
    </source>
</reference>
<gene>
    <name evidence="1" type="ORF">STAFG_0401</name>
</gene>